<dbReference type="EMBL" id="CAEKDK010000007">
    <property type="protein sequence ID" value="CAB4286224.1"/>
    <property type="molecule type" value="Genomic_DNA"/>
</dbReference>
<evidence type="ECO:0000313" key="2">
    <source>
        <dbReference type="EMBL" id="CAB4263317.1"/>
    </source>
</evidence>
<evidence type="ECO:0000313" key="6">
    <source>
        <dbReference type="EMBL" id="CAB4293927.1"/>
    </source>
</evidence>
<proteinExistence type="predicted"/>
<dbReference type="AlphaFoldDB" id="A0A6J5THJ9"/>
<dbReference type="EMBL" id="CAEKKB010000007">
    <property type="protein sequence ID" value="CAB4316589.1"/>
    <property type="molecule type" value="Genomic_DNA"/>
</dbReference>
<name>A0A6J5THJ9_PRUAR</name>
<evidence type="ECO:0000313" key="3">
    <source>
        <dbReference type="EMBL" id="CAB4263411.1"/>
    </source>
</evidence>
<sequence>MSKFLRLQKYKGNDAVVTADNTVHPVEHVGDLPISPMKGGSKVLENVYHVPGMKKNLVSVPQITAAGHYVLFGPEDVKVLANADVRGDILMEGRKVKKQE</sequence>
<dbReference type="Proteomes" id="UP000507222">
    <property type="component" value="Unassembled WGS sequence"/>
</dbReference>
<evidence type="ECO:0000313" key="8">
    <source>
        <dbReference type="Proteomes" id="UP000507222"/>
    </source>
</evidence>
<dbReference type="EMBL" id="CAEKKB010000001">
    <property type="protein sequence ID" value="CAB4293927.1"/>
    <property type="molecule type" value="Genomic_DNA"/>
</dbReference>
<dbReference type="Proteomes" id="UP000507245">
    <property type="component" value="Unassembled WGS sequence"/>
</dbReference>
<gene>
    <name evidence="4" type="ORF">CURHAP_LOCUS32330</name>
    <name evidence="2" type="ORF">CURHAP_LOCUS3459</name>
    <name evidence="3" type="ORF">CURHAP_LOCUS3565</name>
    <name evidence="5" type="ORF">CURHAP_LOCUS43047</name>
    <name evidence="6" type="ORF">ORAREDHAP_LOCUS3353</name>
    <name evidence="7" type="ORF">ORAREDHAP_LOCUS42425</name>
</gene>
<keyword evidence="9" id="KW-1185">Reference proteome</keyword>
<evidence type="ECO:0000313" key="7">
    <source>
        <dbReference type="EMBL" id="CAB4316589.1"/>
    </source>
</evidence>
<dbReference type="Pfam" id="PF22936">
    <property type="entry name" value="Pol_BBD"/>
    <property type="match status" value="1"/>
</dbReference>
<dbReference type="EMBL" id="CAEKDK010000001">
    <property type="protein sequence ID" value="CAB4263317.1"/>
    <property type="molecule type" value="Genomic_DNA"/>
</dbReference>
<accession>A0A6J5THJ9</accession>
<dbReference type="OrthoDB" id="1432996at2759"/>
<evidence type="ECO:0000313" key="5">
    <source>
        <dbReference type="EMBL" id="CAB4286224.1"/>
    </source>
</evidence>
<organism evidence="3 8">
    <name type="scientific">Prunus armeniaca</name>
    <name type="common">Apricot</name>
    <name type="synonym">Armeniaca vulgaris</name>
    <dbReference type="NCBI Taxonomy" id="36596"/>
    <lineage>
        <taxon>Eukaryota</taxon>
        <taxon>Viridiplantae</taxon>
        <taxon>Streptophyta</taxon>
        <taxon>Embryophyta</taxon>
        <taxon>Tracheophyta</taxon>
        <taxon>Spermatophyta</taxon>
        <taxon>Magnoliopsida</taxon>
        <taxon>eudicotyledons</taxon>
        <taxon>Gunneridae</taxon>
        <taxon>Pentapetalae</taxon>
        <taxon>rosids</taxon>
        <taxon>fabids</taxon>
        <taxon>Rosales</taxon>
        <taxon>Rosaceae</taxon>
        <taxon>Amygdaloideae</taxon>
        <taxon>Amygdaleae</taxon>
        <taxon>Prunus</taxon>
    </lineage>
</organism>
<dbReference type="InterPro" id="IPR054722">
    <property type="entry name" value="PolX-like_BBD"/>
</dbReference>
<feature type="domain" description="Retrovirus-related Pol polyprotein from transposon TNT 1-94-like beta-barrel" evidence="1">
    <location>
        <begin position="4"/>
        <end position="67"/>
    </location>
</feature>
<evidence type="ECO:0000259" key="1">
    <source>
        <dbReference type="Pfam" id="PF22936"/>
    </source>
</evidence>
<evidence type="ECO:0000313" key="4">
    <source>
        <dbReference type="EMBL" id="CAB4279748.1"/>
    </source>
</evidence>
<protein>
    <recommendedName>
        <fullName evidence="1">Retrovirus-related Pol polyprotein from transposon TNT 1-94-like beta-barrel domain-containing protein</fullName>
    </recommendedName>
</protein>
<evidence type="ECO:0000313" key="9">
    <source>
        <dbReference type="Proteomes" id="UP000507245"/>
    </source>
</evidence>
<reference evidence="3 8" key="2">
    <citation type="submission" date="2020-05" db="EMBL/GenBank/DDBJ databases">
        <authorList>
            <person name="Campoy J."/>
            <person name="Schneeberger K."/>
            <person name="Spophaly S."/>
        </authorList>
    </citation>
    <scope>NUCLEOTIDE SEQUENCE [LARGE SCALE GENOMIC DNA]</scope>
    <source>
        <strain evidence="3">PruArmRojPasFocal</strain>
    </source>
</reference>
<dbReference type="EMBL" id="CAEKDK010000005">
    <property type="protein sequence ID" value="CAB4279748.1"/>
    <property type="molecule type" value="Genomic_DNA"/>
</dbReference>
<dbReference type="EMBL" id="CAEKDK010000001">
    <property type="protein sequence ID" value="CAB4263411.1"/>
    <property type="molecule type" value="Genomic_DNA"/>
</dbReference>
<reference evidence="9" key="1">
    <citation type="journal article" date="2020" name="Genome Biol.">
        <title>Gamete binning: chromosome-level and haplotype-resolved genome assembly enabled by high-throughput single-cell sequencing of gamete genomes.</title>
        <authorList>
            <person name="Campoy J.A."/>
            <person name="Sun H."/>
            <person name="Goel M."/>
            <person name="Jiao W.-B."/>
            <person name="Folz-Donahue K."/>
            <person name="Wang N."/>
            <person name="Rubio M."/>
            <person name="Liu C."/>
            <person name="Kukat C."/>
            <person name="Ruiz D."/>
            <person name="Huettel B."/>
            <person name="Schneeberger K."/>
        </authorList>
    </citation>
    <scope>NUCLEOTIDE SEQUENCE [LARGE SCALE GENOMIC DNA]</scope>
    <source>
        <strain evidence="9">cv. Rojo Pasion</strain>
    </source>
</reference>